<proteinExistence type="predicted"/>
<accession>A0A8H6XFW3</accession>
<feature type="signal peptide" evidence="1">
    <location>
        <begin position="1"/>
        <end position="19"/>
    </location>
</feature>
<evidence type="ECO:0000313" key="2">
    <source>
        <dbReference type="EMBL" id="KAF7340403.1"/>
    </source>
</evidence>
<dbReference type="OrthoDB" id="2151417at2759"/>
<dbReference type="PANTHER" id="PTHR38849:SF1">
    <property type="entry name" value="SMALL SECRETED PROTEIN"/>
    <property type="match status" value="1"/>
</dbReference>
<sequence length="165" mass="16854">MQFFLTLALLASLLAVTLSAPVQIAKRAPRTYQQISIGGGVGGNALAEAQAKFPGNPATLSKATAADFNADAHCSVLAEQAFIDAGAIASSNRATNGVSVGLFKNKVLKIFGTMVALQAQIAENGGKASASQQAQLDDLTSKLAVNVAVDKTNAGLKSQDVSFTC</sequence>
<evidence type="ECO:0000313" key="3">
    <source>
        <dbReference type="Proteomes" id="UP000620124"/>
    </source>
</evidence>
<dbReference type="AlphaFoldDB" id="A0A8H6XFW3"/>
<keyword evidence="3" id="KW-1185">Reference proteome</keyword>
<evidence type="ECO:0000256" key="1">
    <source>
        <dbReference type="SAM" id="SignalP"/>
    </source>
</evidence>
<comment type="caution">
    <text evidence="2">The sequence shown here is derived from an EMBL/GenBank/DDBJ whole genome shotgun (WGS) entry which is preliminary data.</text>
</comment>
<protein>
    <recommendedName>
        <fullName evidence="4">Small secreted protein</fullName>
    </recommendedName>
</protein>
<feature type="chain" id="PRO_5034354564" description="Small secreted protein" evidence="1">
    <location>
        <begin position="20"/>
        <end position="165"/>
    </location>
</feature>
<dbReference type="Proteomes" id="UP000620124">
    <property type="component" value="Unassembled WGS sequence"/>
</dbReference>
<name>A0A8H6XFW3_9AGAR</name>
<dbReference type="EMBL" id="JACAZI010000019">
    <property type="protein sequence ID" value="KAF7340403.1"/>
    <property type="molecule type" value="Genomic_DNA"/>
</dbReference>
<organism evidence="2 3">
    <name type="scientific">Mycena venus</name>
    <dbReference type="NCBI Taxonomy" id="2733690"/>
    <lineage>
        <taxon>Eukaryota</taxon>
        <taxon>Fungi</taxon>
        <taxon>Dikarya</taxon>
        <taxon>Basidiomycota</taxon>
        <taxon>Agaricomycotina</taxon>
        <taxon>Agaricomycetes</taxon>
        <taxon>Agaricomycetidae</taxon>
        <taxon>Agaricales</taxon>
        <taxon>Marasmiineae</taxon>
        <taxon>Mycenaceae</taxon>
        <taxon>Mycena</taxon>
    </lineage>
</organism>
<gene>
    <name evidence="2" type="ORF">MVEN_01959800</name>
</gene>
<reference evidence="2" key="1">
    <citation type="submission" date="2020-05" db="EMBL/GenBank/DDBJ databases">
        <title>Mycena genomes resolve the evolution of fungal bioluminescence.</title>
        <authorList>
            <person name="Tsai I.J."/>
        </authorList>
    </citation>
    <scope>NUCLEOTIDE SEQUENCE</scope>
    <source>
        <strain evidence="2">CCC161011</strain>
    </source>
</reference>
<keyword evidence="1" id="KW-0732">Signal</keyword>
<dbReference type="PANTHER" id="PTHR38849">
    <property type="entry name" value="SMALL SECRETED PROTEIN"/>
    <property type="match status" value="1"/>
</dbReference>
<evidence type="ECO:0008006" key="4">
    <source>
        <dbReference type="Google" id="ProtNLM"/>
    </source>
</evidence>